<dbReference type="Gene3D" id="1.10.10.60">
    <property type="entry name" value="Homeodomain-like"/>
    <property type="match status" value="1"/>
</dbReference>
<dbReference type="InterPro" id="IPR009057">
    <property type="entry name" value="Homeodomain-like_sf"/>
</dbReference>
<gene>
    <name evidence="2" type="ORF">LCGC14_1550940</name>
</gene>
<protein>
    <recommendedName>
        <fullName evidence="1">Resolvase HTH domain-containing protein</fullName>
    </recommendedName>
</protein>
<evidence type="ECO:0000259" key="1">
    <source>
        <dbReference type="Pfam" id="PF02796"/>
    </source>
</evidence>
<feature type="domain" description="Resolvase HTH" evidence="1">
    <location>
        <begin position="89"/>
        <end position="122"/>
    </location>
</feature>
<dbReference type="AlphaFoldDB" id="A0A0F9LR27"/>
<dbReference type="EMBL" id="LAZR01011856">
    <property type="protein sequence ID" value="KKM57077.1"/>
    <property type="molecule type" value="Genomic_DNA"/>
</dbReference>
<comment type="caution">
    <text evidence="2">The sequence shown here is derived from an EMBL/GenBank/DDBJ whole genome shotgun (WGS) entry which is preliminary data.</text>
</comment>
<sequence length="135" mass="15247">MRDMVSKGRRIFEGKRGELNARSKLTEDQVRRIHRDYSGGVFQRELANEYGVCVDLIKRIISGKLWPHLGLGNAIRKGVHVGERTNNAKLSEEKVKSIRILYSSGLSQSKIAKKYGVSQATISDVLLGKIWSHVR</sequence>
<evidence type="ECO:0000313" key="2">
    <source>
        <dbReference type="EMBL" id="KKM57077.1"/>
    </source>
</evidence>
<reference evidence="2" key="1">
    <citation type="journal article" date="2015" name="Nature">
        <title>Complex archaea that bridge the gap between prokaryotes and eukaryotes.</title>
        <authorList>
            <person name="Spang A."/>
            <person name="Saw J.H."/>
            <person name="Jorgensen S.L."/>
            <person name="Zaremba-Niedzwiedzka K."/>
            <person name="Martijn J."/>
            <person name="Lind A.E."/>
            <person name="van Eijk R."/>
            <person name="Schleper C."/>
            <person name="Guy L."/>
            <person name="Ettema T.J."/>
        </authorList>
    </citation>
    <scope>NUCLEOTIDE SEQUENCE</scope>
</reference>
<name>A0A0F9LR27_9ZZZZ</name>
<organism evidence="2">
    <name type="scientific">marine sediment metagenome</name>
    <dbReference type="NCBI Taxonomy" id="412755"/>
    <lineage>
        <taxon>unclassified sequences</taxon>
        <taxon>metagenomes</taxon>
        <taxon>ecological metagenomes</taxon>
    </lineage>
</organism>
<proteinExistence type="predicted"/>
<dbReference type="SUPFAM" id="SSF46689">
    <property type="entry name" value="Homeodomain-like"/>
    <property type="match status" value="1"/>
</dbReference>
<dbReference type="InterPro" id="IPR006120">
    <property type="entry name" value="Resolvase_HTH_dom"/>
</dbReference>
<accession>A0A0F9LR27</accession>
<dbReference type="GO" id="GO:0000150">
    <property type="term" value="F:DNA strand exchange activity"/>
    <property type="evidence" value="ECO:0007669"/>
    <property type="project" value="InterPro"/>
</dbReference>
<dbReference type="GO" id="GO:0003677">
    <property type="term" value="F:DNA binding"/>
    <property type="evidence" value="ECO:0007669"/>
    <property type="project" value="InterPro"/>
</dbReference>
<dbReference type="Pfam" id="PF02796">
    <property type="entry name" value="HTH_7"/>
    <property type="match status" value="1"/>
</dbReference>